<feature type="domain" description="Phage shock protein PspC N-terminal" evidence="7">
    <location>
        <begin position="2"/>
        <end position="59"/>
    </location>
</feature>
<keyword evidence="3 6" id="KW-0812">Transmembrane</keyword>
<evidence type="ECO:0000256" key="6">
    <source>
        <dbReference type="SAM" id="Phobius"/>
    </source>
</evidence>
<protein>
    <recommendedName>
        <fullName evidence="7">Phage shock protein PspC N-terminal domain-containing protein</fullName>
    </recommendedName>
</protein>
<evidence type="ECO:0000256" key="4">
    <source>
        <dbReference type="ARBA" id="ARBA00022989"/>
    </source>
</evidence>
<dbReference type="EMBL" id="AODF01000045">
    <property type="protein sequence ID" value="EUJ25596.1"/>
    <property type="molecule type" value="Genomic_DNA"/>
</dbReference>
<comment type="caution">
    <text evidence="8">The sequence shown here is derived from an EMBL/GenBank/DDBJ whole genome shotgun (WGS) entry which is preliminary data.</text>
</comment>
<organism evidence="8 9">
    <name type="scientific">Listeria floridensis FSL S10-1187</name>
    <dbReference type="NCBI Taxonomy" id="1265817"/>
    <lineage>
        <taxon>Bacteria</taxon>
        <taxon>Bacillati</taxon>
        <taxon>Bacillota</taxon>
        <taxon>Bacilli</taxon>
        <taxon>Bacillales</taxon>
        <taxon>Listeriaceae</taxon>
        <taxon>Listeria</taxon>
    </lineage>
</organism>
<evidence type="ECO:0000313" key="8">
    <source>
        <dbReference type="EMBL" id="EUJ25596.1"/>
    </source>
</evidence>
<dbReference type="Proteomes" id="UP000019249">
    <property type="component" value="Unassembled WGS sequence"/>
</dbReference>
<sequence>MRKLTKSSDQKMIAGVCGGIAEYFGIEVTWVRLIWAVISLFAGSGIILYILAAIIMPKEEGWE</sequence>
<dbReference type="PANTHER" id="PTHR33885:SF3">
    <property type="entry name" value="PHAGE SHOCK PROTEIN C"/>
    <property type="match status" value="1"/>
</dbReference>
<comment type="subcellular location">
    <subcellularLocation>
        <location evidence="1">Cell membrane</location>
        <topology evidence="1">Single-pass membrane protein</topology>
    </subcellularLocation>
</comment>
<gene>
    <name evidence="8" type="ORF">MFLO_15204</name>
</gene>
<evidence type="ECO:0000256" key="2">
    <source>
        <dbReference type="ARBA" id="ARBA00022475"/>
    </source>
</evidence>
<dbReference type="Pfam" id="PF04024">
    <property type="entry name" value="PspC"/>
    <property type="match status" value="1"/>
</dbReference>
<accession>A0ABN0RBM1</accession>
<proteinExistence type="predicted"/>
<evidence type="ECO:0000256" key="1">
    <source>
        <dbReference type="ARBA" id="ARBA00004162"/>
    </source>
</evidence>
<dbReference type="RefSeq" id="WP_036098506.1">
    <property type="nucleotide sequence ID" value="NZ_AODF01000045.1"/>
</dbReference>
<keyword evidence="9" id="KW-1185">Reference proteome</keyword>
<dbReference type="InterPro" id="IPR007168">
    <property type="entry name" value="Phageshock_PspC_N"/>
</dbReference>
<keyword evidence="4 6" id="KW-1133">Transmembrane helix</keyword>
<dbReference type="PANTHER" id="PTHR33885">
    <property type="entry name" value="PHAGE SHOCK PROTEIN C"/>
    <property type="match status" value="1"/>
</dbReference>
<keyword evidence="2" id="KW-1003">Cell membrane</keyword>
<evidence type="ECO:0000259" key="7">
    <source>
        <dbReference type="Pfam" id="PF04024"/>
    </source>
</evidence>
<keyword evidence="5 6" id="KW-0472">Membrane</keyword>
<feature type="transmembrane region" description="Helical" evidence="6">
    <location>
        <begin position="37"/>
        <end position="56"/>
    </location>
</feature>
<name>A0ABN0RBM1_9LIST</name>
<evidence type="ECO:0000256" key="3">
    <source>
        <dbReference type="ARBA" id="ARBA00022692"/>
    </source>
</evidence>
<reference evidence="8 9" key="1">
    <citation type="journal article" date="2014" name="Int. J. Syst. Evol. Microbiol.">
        <title>Listeria floridensis sp. nov., Listeria aquatica sp. nov., Listeria cornellensis sp. nov., Listeria riparia sp. nov. and Listeria grandensis sp. nov., from agricultural and natural environments.</title>
        <authorList>
            <person name="den Bakker H.C."/>
            <person name="Warchocki S."/>
            <person name="Wright E.M."/>
            <person name="Allred A.F."/>
            <person name="Ahlstrom C."/>
            <person name="Manuel C.S."/>
            <person name="Stasiewicz M.J."/>
            <person name="Burrell A."/>
            <person name="Roof S."/>
            <person name="Strawn L."/>
            <person name="Fortes E.D."/>
            <person name="Nightingale K.K."/>
            <person name="Kephart D."/>
            <person name="Wiedmann M."/>
        </authorList>
    </citation>
    <scope>NUCLEOTIDE SEQUENCE [LARGE SCALE GENOMIC DNA]</scope>
    <source>
        <strain evidence="8 9">FSL S10-1187</strain>
    </source>
</reference>
<evidence type="ECO:0000256" key="5">
    <source>
        <dbReference type="ARBA" id="ARBA00023136"/>
    </source>
</evidence>
<evidence type="ECO:0000313" key="9">
    <source>
        <dbReference type="Proteomes" id="UP000019249"/>
    </source>
</evidence>
<dbReference type="InterPro" id="IPR052027">
    <property type="entry name" value="PspC"/>
</dbReference>